<dbReference type="EMBL" id="JAYJJQ010000004">
    <property type="protein sequence ID" value="MEB3068841.1"/>
    <property type="molecule type" value="Genomic_DNA"/>
</dbReference>
<feature type="chain" id="PRO_5046001367" evidence="2">
    <location>
        <begin position="28"/>
        <end position="124"/>
    </location>
</feature>
<dbReference type="Proteomes" id="UP001299283">
    <property type="component" value="Unassembled WGS sequence"/>
</dbReference>
<feature type="region of interest" description="Disordered" evidence="1">
    <location>
        <begin position="79"/>
        <end position="124"/>
    </location>
</feature>
<name>A0ABU5YUP5_9MYCO</name>
<organism evidence="3 4">
    <name type="scientific">[Mycobacterium] vasticus</name>
    <dbReference type="NCBI Taxonomy" id="2875777"/>
    <lineage>
        <taxon>Bacteria</taxon>
        <taxon>Bacillati</taxon>
        <taxon>Actinomycetota</taxon>
        <taxon>Actinomycetes</taxon>
        <taxon>Mycobacteriales</taxon>
        <taxon>Mycobacteriaceae</taxon>
        <taxon>Mycolicibacter</taxon>
    </lineage>
</organism>
<sequence length="124" mass="12680">MTGSAGVIAVFVAIGMTLLAGPQQARADDTDRITDLFGPPPASGALSDAALFDQYASERLHDDIAPWVNSPFNPVVDIPSGQYPIGDGSDAGLWFDDDSNGVPGHDGQPNGTAGSGALNNTNNP</sequence>
<reference evidence="3 4" key="1">
    <citation type="submission" date="2023-12" db="EMBL/GenBank/DDBJ databases">
        <title>Description of new species of Mycobacterium terrae complex isolated from sewage at the Sao Paulo Zoological Park Foundation in Brazil.</title>
        <authorList>
            <person name="Romagnoli C.L."/>
            <person name="Conceicao E.C."/>
            <person name="Machado E."/>
            <person name="Barreto L.B.P.F."/>
            <person name="Sharma A."/>
            <person name="Silva N.M."/>
            <person name="Marques L.E."/>
            <person name="Juliana M.A."/>
            <person name="Lourenco M.C.S."/>
            <person name="Digiampietri L.A."/>
            <person name="Suffys P.N."/>
            <person name="Viana-Niero C."/>
        </authorList>
    </citation>
    <scope>NUCLEOTIDE SEQUENCE [LARGE SCALE GENOMIC DNA]</scope>
    <source>
        <strain evidence="3 4">MYC017</strain>
    </source>
</reference>
<protein>
    <submittedName>
        <fullName evidence="3">Uncharacterized protein</fullName>
    </submittedName>
</protein>
<keyword evidence="2" id="KW-0732">Signal</keyword>
<accession>A0ABU5YUP5</accession>
<evidence type="ECO:0000313" key="4">
    <source>
        <dbReference type="Proteomes" id="UP001299283"/>
    </source>
</evidence>
<feature type="signal peptide" evidence="2">
    <location>
        <begin position="1"/>
        <end position="27"/>
    </location>
</feature>
<feature type="compositionally biased region" description="Polar residues" evidence="1">
    <location>
        <begin position="109"/>
        <end position="124"/>
    </location>
</feature>
<evidence type="ECO:0000256" key="2">
    <source>
        <dbReference type="SAM" id="SignalP"/>
    </source>
</evidence>
<dbReference type="RefSeq" id="WP_225398989.1">
    <property type="nucleotide sequence ID" value="NZ_JAYJJQ010000004.1"/>
</dbReference>
<comment type="caution">
    <text evidence="3">The sequence shown here is derived from an EMBL/GenBank/DDBJ whole genome shotgun (WGS) entry which is preliminary data.</text>
</comment>
<gene>
    <name evidence="3" type="ORF">K5L39_06565</name>
</gene>
<keyword evidence="4" id="KW-1185">Reference proteome</keyword>
<evidence type="ECO:0000313" key="3">
    <source>
        <dbReference type="EMBL" id="MEB3068841.1"/>
    </source>
</evidence>
<proteinExistence type="predicted"/>
<evidence type="ECO:0000256" key="1">
    <source>
        <dbReference type="SAM" id="MobiDB-lite"/>
    </source>
</evidence>